<dbReference type="InterPro" id="IPR030513">
    <property type="entry name" value="Dehydrin_CS"/>
</dbReference>
<dbReference type="PANTHER" id="PTHR33346:SF42">
    <property type="entry name" value="DEHYDRIN XERO 1"/>
    <property type="match status" value="1"/>
</dbReference>
<dbReference type="PANTHER" id="PTHR33346">
    <property type="entry name" value="DEHYDRIN XERO 2-RELATED"/>
    <property type="match status" value="1"/>
</dbReference>
<sequence length="168" mass="18462">MAHFQNQSGAAAQTDAYGNVLSTDAYGNVARTDEYGNVISTDEYGNPIRHSGTPLQGVQQQQRHDLSGKLHRSGSSSSSEDDGQGGRRKKGLKEKIKEKIPGIGQKDHRSDTSSATATTTYTTTGYGTGEQQQQQQQQHHAEKKGVMEKIKEKLPGNRTSQDQHHQHY</sequence>
<dbReference type="EMBL" id="CM031816">
    <property type="protein sequence ID" value="KAG6645677.1"/>
    <property type="molecule type" value="Genomic_DNA"/>
</dbReference>
<name>A0A8T1PWB4_CARIL</name>
<evidence type="ECO:0000256" key="2">
    <source>
        <dbReference type="RuleBase" id="RU003995"/>
    </source>
</evidence>
<dbReference type="GO" id="GO:0009414">
    <property type="term" value="P:response to water deprivation"/>
    <property type="evidence" value="ECO:0007669"/>
    <property type="project" value="UniProtKB-ARBA"/>
</dbReference>
<evidence type="ECO:0000313" key="5">
    <source>
        <dbReference type="Proteomes" id="UP000811609"/>
    </source>
</evidence>
<feature type="region of interest" description="Disordered" evidence="3">
    <location>
        <begin position="38"/>
        <end position="168"/>
    </location>
</feature>
<dbReference type="PROSITE" id="PS00315">
    <property type="entry name" value="DEHYDRIN_1"/>
    <property type="match status" value="1"/>
</dbReference>
<evidence type="ECO:0008006" key="6">
    <source>
        <dbReference type="Google" id="ProtNLM"/>
    </source>
</evidence>
<feature type="compositionally biased region" description="Low complexity" evidence="3">
    <location>
        <begin position="115"/>
        <end position="138"/>
    </location>
</feature>
<dbReference type="GO" id="GO:0009631">
    <property type="term" value="P:cold acclimation"/>
    <property type="evidence" value="ECO:0007669"/>
    <property type="project" value="TreeGrafter"/>
</dbReference>
<evidence type="ECO:0000313" key="4">
    <source>
        <dbReference type="EMBL" id="KAG6645677.1"/>
    </source>
</evidence>
<dbReference type="Pfam" id="PF00257">
    <property type="entry name" value="Dehydrin"/>
    <property type="match status" value="1"/>
</dbReference>
<dbReference type="PROSITE" id="PS00823">
    <property type="entry name" value="DEHYDRIN_2"/>
    <property type="match status" value="2"/>
</dbReference>
<dbReference type="GO" id="GO:0005829">
    <property type="term" value="C:cytosol"/>
    <property type="evidence" value="ECO:0007669"/>
    <property type="project" value="TreeGrafter"/>
</dbReference>
<dbReference type="AlphaFoldDB" id="A0A8T1PWB4"/>
<feature type="compositionally biased region" description="Basic and acidic residues" evidence="3">
    <location>
        <begin position="139"/>
        <end position="168"/>
    </location>
</feature>
<comment type="caution">
    <text evidence="4">The sequence shown here is derived from an EMBL/GenBank/DDBJ whole genome shotgun (WGS) entry which is preliminary data.</text>
</comment>
<evidence type="ECO:0000256" key="1">
    <source>
        <dbReference type="ARBA" id="ARBA00008403"/>
    </source>
</evidence>
<dbReference type="InterPro" id="IPR000167">
    <property type="entry name" value="Dehydrin"/>
</dbReference>
<feature type="compositionally biased region" description="Basic and acidic residues" evidence="3">
    <location>
        <begin position="93"/>
        <end position="111"/>
    </location>
</feature>
<keyword evidence="5" id="KW-1185">Reference proteome</keyword>
<gene>
    <name evidence="4" type="ORF">CIPAW_08G138200</name>
</gene>
<reference evidence="4" key="1">
    <citation type="submission" date="2020-12" db="EMBL/GenBank/DDBJ databases">
        <title>WGS assembly of Carya illinoinensis cv. Pawnee.</title>
        <authorList>
            <person name="Platts A."/>
            <person name="Shu S."/>
            <person name="Wright S."/>
            <person name="Barry K."/>
            <person name="Edger P."/>
            <person name="Pires J.C."/>
            <person name="Schmutz J."/>
        </authorList>
    </citation>
    <scope>NUCLEOTIDE SEQUENCE</scope>
    <source>
        <tissue evidence="4">Leaf</tissue>
    </source>
</reference>
<proteinExistence type="inferred from homology"/>
<evidence type="ECO:0000256" key="3">
    <source>
        <dbReference type="SAM" id="MobiDB-lite"/>
    </source>
</evidence>
<dbReference type="Proteomes" id="UP000811609">
    <property type="component" value="Chromosome 8"/>
</dbReference>
<accession>A0A8T1PWB4</accession>
<comment type="similarity">
    <text evidence="1 2">Belongs to the plant dehydrin family.</text>
</comment>
<protein>
    <recommendedName>
        <fullName evidence="6">Dehydrin</fullName>
    </recommendedName>
</protein>
<organism evidence="4 5">
    <name type="scientific">Carya illinoinensis</name>
    <name type="common">Pecan</name>
    <dbReference type="NCBI Taxonomy" id="32201"/>
    <lineage>
        <taxon>Eukaryota</taxon>
        <taxon>Viridiplantae</taxon>
        <taxon>Streptophyta</taxon>
        <taxon>Embryophyta</taxon>
        <taxon>Tracheophyta</taxon>
        <taxon>Spermatophyta</taxon>
        <taxon>Magnoliopsida</taxon>
        <taxon>eudicotyledons</taxon>
        <taxon>Gunneridae</taxon>
        <taxon>Pentapetalae</taxon>
        <taxon>rosids</taxon>
        <taxon>fabids</taxon>
        <taxon>Fagales</taxon>
        <taxon>Juglandaceae</taxon>
        <taxon>Carya</taxon>
    </lineage>
</organism>
<dbReference type="GO" id="GO:0009737">
    <property type="term" value="P:response to abscisic acid"/>
    <property type="evidence" value="ECO:0007669"/>
    <property type="project" value="TreeGrafter"/>
</dbReference>